<sequence>MSRKVPRAAFVEEYDEEARVIVPDTRQVANKTDLRLPPEPLLDVASDSGYSSRTAATVNSSQSAPSTQNPPGPLKVDTTPKRADLERVRSTRKDRAKEKDRTARPARDDSMQVGSYPTASHHHAAPMARSPSRSRRRETGQGPHYRGTYWDYDQGQYHGTPAADPKSMEYGYYMSQPSTPSVADYYPSASRNTQRYADSVIQDVNVSRSTRPHARGNRSSSYHGPDRPMSFHGMVPGMGGGMMYHPQLGRYEHGPPLSSSAYAHTPAYGPSPYGPHPQSQPQTHPQPQPQLPYYGPEYHQPQEHSRERSMSRTRDQKRNRRSSVYGPPTVDYDYFVPPFDDEDTLESPPPHESRQRMPSHSSHDRGDDYRRMPPPPLKHQTRPQIIQKRPDLPRKAATSSSVSSEGHPSRGAIDLSDLRDALPEYGYRQSSRETVIPERRGSRRDGRPSQSYHDSIRPSRRIVESNRRRQPSPIYDSEIGSDEDDIEEKQREAEEYQATRSVKSAAPMPLTSDALLKAKSSHAGHQAASDSGSQKSRSNSSRGSDARTQNGSGVGSKAEEDNNIVMTMNGVTMSFTQESVGGKRISVRAGETGALELNIEGKRPKKYLTGGSDYTGTVARREADAVRRPRGDRRSDRASRRSSQSMYSGRF</sequence>
<feature type="region of interest" description="Disordered" evidence="1">
    <location>
        <begin position="194"/>
        <end position="234"/>
    </location>
</feature>
<feature type="region of interest" description="Disordered" evidence="1">
    <location>
        <begin position="604"/>
        <end position="651"/>
    </location>
</feature>
<protein>
    <submittedName>
        <fullName evidence="2">Uncharacterized protein</fullName>
    </submittedName>
</protein>
<evidence type="ECO:0000313" key="3">
    <source>
        <dbReference type="Proteomes" id="UP000235023"/>
    </source>
</evidence>
<feature type="compositionally biased region" description="Basic and acidic residues" evidence="1">
    <location>
        <begin position="300"/>
        <end position="316"/>
    </location>
</feature>
<evidence type="ECO:0000313" key="2">
    <source>
        <dbReference type="EMBL" id="PLN81822.1"/>
    </source>
</evidence>
<feature type="compositionally biased region" description="Basic and acidic residues" evidence="1">
    <location>
        <begin position="454"/>
        <end position="467"/>
    </location>
</feature>
<name>A0A2J5HWL5_9EURO</name>
<keyword evidence="3" id="KW-1185">Reference proteome</keyword>
<evidence type="ECO:0000256" key="1">
    <source>
        <dbReference type="SAM" id="MobiDB-lite"/>
    </source>
</evidence>
<dbReference type="EMBL" id="KZ559532">
    <property type="protein sequence ID" value="PLN81822.1"/>
    <property type="molecule type" value="Genomic_DNA"/>
</dbReference>
<feature type="compositionally biased region" description="Low complexity" evidence="1">
    <location>
        <begin position="529"/>
        <end position="543"/>
    </location>
</feature>
<feature type="compositionally biased region" description="Basic and acidic residues" evidence="1">
    <location>
        <begin position="435"/>
        <end position="447"/>
    </location>
</feature>
<feature type="region of interest" description="Disordered" evidence="1">
    <location>
        <begin position="249"/>
        <end position="565"/>
    </location>
</feature>
<accession>A0A2J5HWL5</accession>
<feature type="compositionally biased region" description="Basic and acidic residues" evidence="1">
    <location>
        <begin position="619"/>
        <end position="639"/>
    </location>
</feature>
<feature type="compositionally biased region" description="Polar residues" evidence="1">
    <location>
        <begin position="48"/>
        <end position="67"/>
    </location>
</feature>
<feature type="compositionally biased region" description="Polar residues" evidence="1">
    <location>
        <begin position="194"/>
        <end position="209"/>
    </location>
</feature>
<dbReference type="Proteomes" id="UP000235023">
    <property type="component" value="Unassembled WGS sequence"/>
</dbReference>
<feature type="compositionally biased region" description="Basic and acidic residues" evidence="1">
    <location>
        <begin position="78"/>
        <end position="110"/>
    </location>
</feature>
<feature type="compositionally biased region" description="Polar residues" evidence="1">
    <location>
        <begin position="397"/>
        <end position="406"/>
    </location>
</feature>
<proteinExistence type="predicted"/>
<organism evidence="2 3">
    <name type="scientific">Aspergillus taichungensis</name>
    <dbReference type="NCBI Taxonomy" id="482145"/>
    <lineage>
        <taxon>Eukaryota</taxon>
        <taxon>Fungi</taxon>
        <taxon>Dikarya</taxon>
        <taxon>Ascomycota</taxon>
        <taxon>Pezizomycotina</taxon>
        <taxon>Eurotiomycetes</taxon>
        <taxon>Eurotiomycetidae</taxon>
        <taxon>Eurotiales</taxon>
        <taxon>Aspergillaceae</taxon>
        <taxon>Aspergillus</taxon>
        <taxon>Aspergillus subgen. Circumdati</taxon>
    </lineage>
</organism>
<dbReference type="AlphaFoldDB" id="A0A2J5HWL5"/>
<dbReference type="OrthoDB" id="5407458at2759"/>
<reference evidence="3" key="1">
    <citation type="submission" date="2017-12" db="EMBL/GenBank/DDBJ databases">
        <authorList>
            <consortium name="DOE Joint Genome Institute"/>
            <person name="Mondo S.J."/>
            <person name="Kjaerbolling I."/>
            <person name="Vesth T.C."/>
            <person name="Frisvad J.C."/>
            <person name="Nybo J.L."/>
            <person name="Theobald S."/>
            <person name="Kuo A."/>
            <person name="Bowyer P."/>
            <person name="Matsuda Y."/>
            <person name="Lyhne E.K."/>
            <person name="Kogle M.E."/>
            <person name="Clum A."/>
            <person name="Lipzen A."/>
            <person name="Salamov A."/>
            <person name="Ngan C.Y."/>
            <person name="Daum C."/>
            <person name="Chiniquy J."/>
            <person name="Barry K."/>
            <person name="LaButti K."/>
            <person name="Haridas S."/>
            <person name="Simmons B.A."/>
            <person name="Magnuson J.K."/>
            <person name="Mortensen U.H."/>
            <person name="Larsen T.O."/>
            <person name="Grigoriev I.V."/>
            <person name="Baker S.E."/>
            <person name="Andersen M.R."/>
            <person name="Nordberg H.P."/>
            <person name="Cantor M.N."/>
            <person name="Hua S.X."/>
        </authorList>
    </citation>
    <scope>NUCLEOTIDE SEQUENCE [LARGE SCALE GENOMIC DNA]</scope>
    <source>
        <strain evidence="3">IBT 19404</strain>
    </source>
</reference>
<feature type="region of interest" description="Disordered" evidence="1">
    <location>
        <begin position="31"/>
        <end position="163"/>
    </location>
</feature>
<feature type="compositionally biased region" description="Basic and acidic residues" evidence="1">
    <location>
        <begin position="349"/>
        <end position="371"/>
    </location>
</feature>
<gene>
    <name evidence="2" type="ORF">BDW42DRAFT_87580</name>
</gene>